<dbReference type="EMBL" id="KN651126">
    <property type="protein sequence ID" value="KHN31429.1"/>
    <property type="molecule type" value="Genomic_DNA"/>
</dbReference>
<gene>
    <name evidence="1" type="ORF">glysoja_040611</name>
</gene>
<reference evidence="1" key="1">
    <citation type="submission" date="2014-07" db="EMBL/GenBank/DDBJ databases">
        <title>Identification of a novel salt tolerance gene in wild soybean by whole-genome sequencing.</title>
        <authorList>
            <person name="Lam H.-M."/>
            <person name="Qi X."/>
            <person name="Li M.-W."/>
            <person name="Liu X."/>
            <person name="Xie M."/>
            <person name="Ni M."/>
            <person name="Xu X."/>
        </authorList>
    </citation>
    <scope>NUCLEOTIDE SEQUENCE [LARGE SCALE GENOMIC DNA]</scope>
    <source>
        <tissue evidence="1">Root</tissue>
    </source>
</reference>
<dbReference type="AlphaFoldDB" id="A0A0B2RGH1"/>
<evidence type="ECO:0000313" key="1">
    <source>
        <dbReference type="EMBL" id="KHN31429.1"/>
    </source>
</evidence>
<dbReference type="Proteomes" id="UP000053555">
    <property type="component" value="Unassembled WGS sequence"/>
</dbReference>
<protein>
    <submittedName>
        <fullName evidence="1">Uncharacterized protein</fullName>
    </submittedName>
</protein>
<proteinExistence type="predicted"/>
<organism evidence="1">
    <name type="scientific">Glycine soja</name>
    <name type="common">Wild soybean</name>
    <dbReference type="NCBI Taxonomy" id="3848"/>
    <lineage>
        <taxon>Eukaryota</taxon>
        <taxon>Viridiplantae</taxon>
        <taxon>Streptophyta</taxon>
        <taxon>Embryophyta</taxon>
        <taxon>Tracheophyta</taxon>
        <taxon>Spermatophyta</taxon>
        <taxon>Magnoliopsida</taxon>
        <taxon>eudicotyledons</taxon>
        <taxon>Gunneridae</taxon>
        <taxon>Pentapetalae</taxon>
        <taxon>rosids</taxon>
        <taxon>fabids</taxon>
        <taxon>Fabales</taxon>
        <taxon>Fabaceae</taxon>
        <taxon>Papilionoideae</taxon>
        <taxon>50 kb inversion clade</taxon>
        <taxon>NPAAA clade</taxon>
        <taxon>indigoferoid/millettioid clade</taxon>
        <taxon>Phaseoleae</taxon>
        <taxon>Glycine</taxon>
        <taxon>Glycine subgen. Soja</taxon>
    </lineage>
</organism>
<accession>A0A0B2RGH1</accession>
<name>A0A0B2RGH1_GLYSO</name>
<sequence>MLLSLAEDTGIRPEALGVTGFECSFKPMLISYGWSILAKHRDPDWSPYDLT</sequence>